<protein>
    <recommendedName>
        <fullName evidence="5">AroM protein</fullName>
    </recommendedName>
</protein>
<gene>
    <name evidence="1" type="ORF">NG42_11755</name>
    <name evidence="2" type="ORF">NG43_08195</name>
</gene>
<accession>A0A0L7T2R4</accession>
<evidence type="ECO:0000313" key="1">
    <source>
        <dbReference type="EMBL" id="KOC89521.1"/>
    </source>
</evidence>
<dbReference type="EMBL" id="JRXE01000015">
    <property type="protein sequence ID" value="KOC89521.1"/>
    <property type="molecule type" value="Genomic_DNA"/>
</dbReference>
<dbReference type="InterPro" id="IPR010843">
    <property type="entry name" value="Uncharacterised_AroM"/>
</dbReference>
<organism evidence="1 4">
    <name type="scientific">Winslowiella iniecta</name>
    <dbReference type="NCBI Taxonomy" id="1560201"/>
    <lineage>
        <taxon>Bacteria</taxon>
        <taxon>Pseudomonadati</taxon>
        <taxon>Pseudomonadota</taxon>
        <taxon>Gammaproteobacteria</taxon>
        <taxon>Enterobacterales</taxon>
        <taxon>Erwiniaceae</taxon>
        <taxon>Winslowiella</taxon>
    </lineage>
</organism>
<dbReference type="NCBIfam" id="NF007788">
    <property type="entry name" value="PRK10481.1"/>
    <property type="match status" value="1"/>
</dbReference>
<reference evidence="3 4" key="1">
    <citation type="journal article" date="2015" name="Int. J. Syst. Evol. Microbiol.">
        <title>Erwinia iniecta sp. nov., isolated from Russian wheat aphids (Diuraphis noxia).</title>
        <authorList>
            <person name="Campillo T."/>
            <person name="Luna E."/>
            <person name="Portier P."/>
            <person name="Fischer-Le Saux M."/>
            <person name="Lapitan N."/>
            <person name="Tisserat N.A."/>
            <person name="Leach J.E."/>
        </authorList>
    </citation>
    <scope>NUCLEOTIDE SEQUENCE [LARGE SCALE GENOMIC DNA]</scope>
    <source>
        <strain evidence="1 4">B120</strain>
        <strain evidence="2 3">B149</strain>
    </source>
</reference>
<evidence type="ECO:0000313" key="2">
    <source>
        <dbReference type="EMBL" id="KOC93925.1"/>
    </source>
</evidence>
<dbReference type="EMBL" id="JRXF01000010">
    <property type="protein sequence ID" value="KOC93925.1"/>
    <property type="molecule type" value="Genomic_DNA"/>
</dbReference>
<dbReference type="RefSeq" id="WP_052899548.1">
    <property type="nucleotide sequence ID" value="NZ_JRXE01000015.1"/>
</dbReference>
<keyword evidence="4" id="KW-1185">Reference proteome</keyword>
<evidence type="ECO:0008006" key="5">
    <source>
        <dbReference type="Google" id="ProtNLM"/>
    </source>
</evidence>
<dbReference type="STRING" id="1560201.NG42_11755"/>
<evidence type="ECO:0000313" key="4">
    <source>
        <dbReference type="Proteomes" id="UP000037088"/>
    </source>
</evidence>
<proteinExistence type="predicted"/>
<name>A0A0L7T2R4_9GAMM</name>
<dbReference type="OrthoDB" id="9798683at2"/>
<dbReference type="Proteomes" id="UP000036851">
    <property type="component" value="Unassembled WGS sequence"/>
</dbReference>
<evidence type="ECO:0000313" key="3">
    <source>
        <dbReference type="Proteomes" id="UP000036851"/>
    </source>
</evidence>
<comment type="caution">
    <text evidence="1">The sequence shown here is derived from an EMBL/GenBank/DDBJ whole genome shotgun (WGS) entry which is preliminary data.</text>
</comment>
<dbReference type="AlphaFoldDB" id="A0A0L7T2R4"/>
<dbReference type="PATRIC" id="fig|1560201.3.peg.2498"/>
<sequence length="225" mass="24591">MKQTLVTLTISHMPRSDFFPLLLEYLPEQQIASVALLDGLTINEINQQFAPEPGDKTLPINLQDGTSLTLSAAKVEAGLQKCLLTLEDQGYDTIILCCPGKFASLYTSSAVLLEPDRIIPPLVEAIVAGHQVGIVVPVFEQIKEQAGKWKNLSKQPCFAVASPWQPDDETLIDAALSLQEQGADVLLLDSIGYHQRHRDFLQKLLGIPVLLSNTLVAKLAAELLI</sequence>
<dbReference type="Proteomes" id="UP000037088">
    <property type="component" value="Unassembled WGS sequence"/>
</dbReference>
<dbReference type="Pfam" id="PF07302">
    <property type="entry name" value="AroM"/>
    <property type="match status" value="1"/>
</dbReference>